<sequence>MTFGLRPRPKACPEEVAAITAIAQALLTPTVVTETLDATPPYRFSGRWFDSSYLSSLRRPRG</sequence>
<dbReference type="AlphaFoldDB" id="A0A6J6X3L5"/>
<evidence type="ECO:0000313" key="1">
    <source>
        <dbReference type="EMBL" id="CAB4791981.1"/>
    </source>
</evidence>
<accession>A0A6J6X3L5</accession>
<gene>
    <name evidence="1" type="ORF">UFOPK2958_01285</name>
</gene>
<proteinExistence type="predicted"/>
<reference evidence="1" key="1">
    <citation type="submission" date="2020-05" db="EMBL/GenBank/DDBJ databases">
        <authorList>
            <person name="Chiriac C."/>
            <person name="Salcher M."/>
            <person name="Ghai R."/>
            <person name="Kavagutti S V."/>
        </authorList>
    </citation>
    <scope>NUCLEOTIDE SEQUENCE</scope>
</reference>
<organism evidence="1">
    <name type="scientific">freshwater metagenome</name>
    <dbReference type="NCBI Taxonomy" id="449393"/>
    <lineage>
        <taxon>unclassified sequences</taxon>
        <taxon>metagenomes</taxon>
        <taxon>ecological metagenomes</taxon>
    </lineage>
</organism>
<protein>
    <submittedName>
        <fullName evidence="1">Unannotated protein</fullName>
    </submittedName>
</protein>
<dbReference type="EMBL" id="CAFAAB010000178">
    <property type="protein sequence ID" value="CAB4791981.1"/>
    <property type="molecule type" value="Genomic_DNA"/>
</dbReference>
<name>A0A6J6X3L5_9ZZZZ</name>